<dbReference type="EMBL" id="SWKV01000021">
    <property type="protein sequence ID" value="KAF3041356.1"/>
    <property type="molecule type" value="Genomic_DNA"/>
</dbReference>
<proteinExistence type="predicted"/>
<gene>
    <name evidence="1" type="ORF">E8E12_008168</name>
</gene>
<evidence type="ECO:0000313" key="1">
    <source>
        <dbReference type="EMBL" id="KAF3041356.1"/>
    </source>
</evidence>
<dbReference type="Proteomes" id="UP000758155">
    <property type="component" value="Unassembled WGS sequence"/>
</dbReference>
<reference evidence="1" key="1">
    <citation type="submission" date="2019-04" db="EMBL/GenBank/DDBJ databases">
        <title>Sequencing of skin fungus with MAO and IRED activity.</title>
        <authorList>
            <person name="Marsaioli A.J."/>
            <person name="Bonatto J.M.C."/>
            <person name="Reis Junior O."/>
        </authorList>
    </citation>
    <scope>NUCLEOTIDE SEQUENCE</scope>
    <source>
        <strain evidence="1">28M1</strain>
    </source>
</reference>
<name>A0A9P5C2X2_9PLEO</name>
<dbReference type="Pfam" id="PF26639">
    <property type="entry name" value="Het-6_barrel"/>
    <property type="match status" value="1"/>
</dbReference>
<dbReference type="PANTHER" id="PTHR24148:SF64">
    <property type="entry name" value="HETEROKARYON INCOMPATIBILITY DOMAIN-CONTAINING PROTEIN"/>
    <property type="match status" value="1"/>
</dbReference>
<accession>A0A9P5C2X2</accession>
<comment type="caution">
    <text evidence="1">The sequence shown here is derived from an EMBL/GenBank/DDBJ whole genome shotgun (WGS) entry which is preliminary data.</text>
</comment>
<keyword evidence="2" id="KW-1185">Reference proteome</keyword>
<dbReference type="InterPro" id="IPR052895">
    <property type="entry name" value="HetReg/Transcr_Mod"/>
</dbReference>
<dbReference type="PANTHER" id="PTHR24148">
    <property type="entry name" value="ANKYRIN REPEAT DOMAIN-CONTAINING PROTEIN 39 HOMOLOG-RELATED"/>
    <property type="match status" value="1"/>
</dbReference>
<dbReference type="AlphaFoldDB" id="A0A9P5C2X2"/>
<protein>
    <submittedName>
        <fullName evidence="1">Uncharacterized protein</fullName>
    </submittedName>
</protein>
<sequence length="238" mass="25796">MLADPTYDLRAGGSDLARFSADVKSACLLEADGFVIDTVVWIAPSYGSNFRSTYESNWSLDTSSWSEAVRRAGKAPIDVLTDLASKAASQRNLDFNDTAFTLALVQGYYQADPDLERHRSSFENYRHVVRAAVLEAGGSGSVIFPDNVLQSATGTANALREHHRGKSVFLTKSGRFGLANSAAMEVRDVCCIFLGATVPFVLAPAGRGRYRLVGEAYLHGVMAGELVHQYKHGTVVLE</sequence>
<organism evidence="1 2">
    <name type="scientific">Didymella heteroderae</name>
    <dbReference type="NCBI Taxonomy" id="1769908"/>
    <lineage>
        <taxon>Eukaryota</taxon>
        <taxon>Fungi</taxon>
        <taxon>Dikarya</taxon>
        <taxon>Ascomycota</taxon>
        <taxon>Pezizomycotina</taxon>
        <taxon>Dothideomycetes</taxon>
        <taxon>Pleosporomycetidae</taxon>
        <taxon>Pleosporales</taxon>
        <taxon>Pleosporineae</taxon>
        <taxon>Didymellaceae</taxon>
        <taxon>Didymella</taxon>
    </lineage>
</organism>
<dbReference type="OrthoDB" id="2157530at2759"/>
<evidence type="ECO:0000313" key="2">
    <source>
        <dbReference type="Proteomes" id="UP000758155"/>
    </source>
</evidence>